<dbReference type="GO" id="GO:0005524">
    <property type="term" value="F:ATP binding"/>
    <property type="evidence" value="ECO:0007669"/>
    <property type="project" value="UniProtKB-KW"/>
</dbReference>
<dbReference type="STRING" id="284581.AMD01_17785"/>
<keyword evidence="5" id="KW-0067">ATP-binding</keyword>
<comment type="caution">
    <text evidence="9">The sequence shown here is derived from an EMBL/GenBank/DDBJ whole genome shotgun (WGS) entry which is preliminary data.</text>
</comment>
<evidence type="ECO:0008006" key="11">
    <source>
        <dbReference type="Google" id="ProtNLM"/>
    </source>
</evidence>
<dbReference type="InterPro" id="IPR031475">
    <property type="entry name" value="NBD_C"/>
</dbReference>
<evidence type="ECO:0000256" key="1">
    <source>
        <dbReference type="ARBA" id="ARBA00005715"/>
    </source>
</evidence>
<keyword evidence="3" id="KW-0547">Nucleotide-binding</keyword>
<evidence type="ECO:0000256" key="5">
    <source>
        <dbReference type="ARBA" id="ARBA00022840"/>
    </source>
</evidence>
<dbReference type="InterPro" id="IPR010737">
    <property type="entry name" value="4-carb_acid_sugar_kinase_N"/>
</dbReference>
<evidence type="ECO:0000256" key="3">
    <source>
        <dbReference type="ARBA" id="ARBA00022741"/>
    </source>
</evidence>
<dbReference type="Proteomes" id="UP000037558">
    <property type="component" value="Unassembled WGS sequence"/>
</dbReference>
<keyword evidence="4" id="KW-0418">Kinase</keyword>
<keyword evidence="10" id="KW-1185">Reference proteome</keyword>
<dbReference type="GO" id="GO:0016301">
    <property type="term" value="F:kinase activity"/>
    <property type="evidence" value="ECO:0007669"/>
    <property type="project" value="UniProtKB-KW"/>
</dbReference>
<dbReference type="InterPro" id="IPR042213">
    <property type="entry name" value="NBD_C_sf"/>
</dbReference>
<evidence type="ECO:0000259" key="7">
    <source>
        <dbReference type="Pfam" id="PF07005"/>
    </source>
</evidence>
<sequence>MKQNKIKTSVKGGGKLKKLAVIADDLTGANDTGVQFATKSKRTVVFFSKGDESLQHLTGDVLVFNSDSRAVSPTKAHQIVKALAHEVKQAGISTVFKKIDSTLRGNIGAEIDAILDVFAFEVALVVPAFPKGKRTTKMGRQYVNNVPVEETELAQDPSSPVLNSDIKEAINEQSLRKVDVITLRDVRQGNLRLISKMKTSMQQKHARILVIDAETEEDLATIVKASEDLDGPFLWVGTAGIAGHLEGDGELVQRQPSFKSDAPCLLVAGSVKTITHQQIHKLKQHIGIQEVIISPEKLLHNESKEKEIQRVIQESSRFLACESVIVSTNIEVKVMQEIDKAKEKMKLTNIEVGARIAEAMGEVAKSLIEKFSLSGVILTGGDIATSTCTKLEGTGIEVSGEVESGMPYGRLLGGKYDGLPLVTKSGGFGSEEAFIKAIQLLKGTVETA</sequence>
<dbReference type="Pfam" id="PF07005">
    <property type="entry name" value="SBD_N"/>
    <property type="match status" value="1"/>
</dbReference>
<protein>
    <recommendedName>
        <fullName evidence="11">Hrp-dependent type III effector protein</fullName>
    </recommendedName>
</protein>
<evidence type="ECO:0000256" key="2">
    <source>
        <dbReference type="ARBA" id="ARBA00022679"/>
    </source>
</evidence>
<evidence type="ECO:0000313" key="9">
    <source>
        <dbReference type="EMBL" id="KOO42983.1"/>
    </source>
</evidence>
<name>A0A0M0KX82_9BACI</name>
<evidence type="ECO:0000256" key="6">
    <source>
        <dbReference type="ARBA" id="ARBA00023277"/>
    </source>
</evidence>
<feature type="domain" description="Four-carbon acid sugar kinase N-terminal" evidence="7">
    <location>
        <begin position="19"/>
        <end position="245"/>
    </location>
</feature>
<dbReference type="SUPFAM" id="SSF142764">
    <property type="entry name" value="YgbK-like"/>
    <property type="match status" value="1"/>
</dbReference>
<evidence type="ECO:0000256" key="4">
    <source>
        <dbReference type="ARBA" id="ARBA00022777"/>
    </source>
</evidence>
<evidence type="ECO:0000259" key="8">
    <source>
        <dbReference type="Pfam" id="PF17042"/>
    </source>
</evidence>
<organism evidence="9 10">
    <name type="scientific">Priestia koreensis</name>
    <dbReference type="NCBI Taxonomy" id="284581"/>
    <lineage>
        <taxon>Bacteria</taxon>
        <taxon>Bacillati</taxon>
        <taxon>Bacillota</taxon>
        <taxon>Bacilli</taxon>
        <taxon>Bacillales</taxon>
        <taxon>Bacillaceae</taxon>
        <taxon>Priestia</taxon>
    </lineage>
</organism>
<dbReference type="Gene3D" id="3.40.980.20">
    <property type="entry name" value="Four-carbon acid sugar kinase, nucleotide binding domain"/>
    <property type="match status" value="1"/>
</dbReference>
<dbReference type="AlphaFoldDB" id="A0A0M0KX82"/>
<dbReference type="PATRIC" id="fig|284581.3.peg.3069"/>
<dbReference type="InterPro" id="IPR037051">
    <property type="entry name" value="4-carb_acid_sugar_kinase_N_sf"/>
</dbReference>
<dbReference type="EMBL" id="LILC01000023">
    <property type="protein sequence ID" value="KOO42983.1"/>
    <property type="molecule type" value="Genomic_DNA"/>
</dbReference>
<comment type="similarity">
    <text evidence="1">Belongs to the four-carbon acid sugar kinase family.</text>
</comment>
<accession>A0A0M0KX82</accession>
<dbReference type="OrthoDB" id="9778478at2"/>
<feature type="domain" description="Four-carbon acid sugar kinase nucleotide binding" evidence="8">
    <location>
        <begin position="265"/>
        <end position="434"/>
    </location>
</feature>
<keyword evidence="6" id="KW-0119">Carbohydrate metabolism</keyword>
<gene>
    <name evidence="9" type="ORF">AMD01_17785</name>
</gene>
<keyword evidence="2" id="KW-0808">Transferase</keyword>
<dbReference type="Gene3D" id="3.40.50.10840">
    <property type="entry name" value="Putative sugar-binding, N-terminal domain"/>
    <property type="match status" value="1"/>
</dbReference>
<reference evidence="10" key="1">
    <citation type="submission" date="2015-08" db="EMBL/GenBank/DDBJ databases">
        <title>Fjat-14210 dsm16467.</title>
        <authorList>
            <person name="Liu B."/>
            <person name="Wang J."/>
            <person name="Zhu Y."/>
            <person name="Liu G."/>
            <person name="Chen Q."/>
            <person name="Chen Z."/>
            <person name="Lan J."/>
            <person name="Che J."/>
            <person name="Ge C."/>
            <person name="Shi H."/>
            <person name="Pan Z."/>
            <person name="Liu X."/>
        </authorList>
    </citation>
    <scope>NUCLEOTIDE SEQUENCE [LARGE SCALE GENOMIC DNA]</scope>
    <source>
        <strain evidence="10">DSM 16467</strain>
    </source>
</reference>
<proteinExistence type="inferred from homology"/>
<evidence type="ECO:0000313" key="10">
    <source>
        <dbReference type="Proteomes" id="UP000037558"/>
    </source>
</evidence>
<dbReference type="Pfam" id="PF17042">
    <property type="entry name" value="NBD_C"/>
    <property type="match status" value="1"/>
</dbReference>